<accession>A0A9X3L7Q6</accession>
<gene>
    <name evidence="2" type="ORF">M9R61_05080</name>
</gene>
<dbReference type="InterPro" id="IPR036291">
    <property type="entry name" value="NAD(P)-bd_dom_sf"/>
</dbReference>
<reference evidence="2" key="1">
    <citation type="submission" date="2022-05" db="EMBL/GenBank/DDBJ databases">
        <authorList>
            <person name="Colautti A."/>
            <person name="Iacumin L."/>
        </authorList>
    </citation>
    <scope>NUCLEOTIDE SEQUENCE</scope>
    <source>
        <strain evidence="2">DSM 30747</strain>
    </source>
</reference>
<organism evidence="2 3">
    <name type="scientific">Psychrobacillus psychrodurans</name>
    <dbReference type="NCBI Taxonomy" id="126157"/>
    <lineage>
        <taxon>Bacteria</taxon>
        <taxon>Bacillati</taxon>
        <taxon>Bacillota</taxon>
        <taxon>Bacilli</taxon>
        <taxon>Bacillales</taxon>
        <taxon>Bacillaceae</taxon>
        <taxon>Psychrobacillus</taxon>
    </lineage>
</organism>
<dbReference type="PANTHER" id="PTHR42879:SF2">
    <property type="entry name" value="3-OXOACYL-[ACYL-CARRIER-PROTEIN] REDUCTASE FABG"/>
    <property type="match status" value="1"/>
</dbReference>
<proteinExistence type="inferred from homology"/>
<dbReference type="EMBL" id="JAMKBI010000003">
    <property type="protein sequence ID" value="MCZ8532720.1"/>
    <property type="molecule type" value="Genomic_DNA"/>
</dbReference>
<evidence type="ECO:0000313" key="3">
    <source>
        <dbReference type="Proteomes" id="UP001152172"/>
    </source>
</evidence>
<sequence length="243" mass="26638">MSKKFALVLGASGEIGNAICRNLAEAGWSMYLHYANNKRSVVALVTELNKSYPEQEFIVVQADMSNPNCIEKIVASIFTLQAIVFAQGHSLYKGLEDTSLDDIRLLFQVHVEHPMALLGKLNSKLRKQSSSSVIFVGSIWGDTGASFEVAYSAAKGAQHAFVKAYAKEVALQRTRVNAVAPGFIDTKMNAHIEEEARQLIIEEIPAGFLGSTQDIANAVEFLTSEKAHYITGQIIRVNGGWYI</sequence>
<dbReference type="InterPro" id="IPR002347">
    <property type="entry name" value="SDR_fam"/>
</dbReference>
<dbReference type="Pfam" id="PF13561">
    <property type="entry name" value="adh_short_C2"/>
    <property type="match status" value="1"/>
</dbReference>
<evidence type="ECO:0000256" key="1">
    <source>
        <dbReference type="ARBA" id="ARBA00006484"/>
    </source>
</evidence>
<dbReference type="Proteomes" id="UP001152172">
    <property type="component" value="Unassembled WGS sequence"/>
</dbReference>
<dbReference type="NCBIfam" id="NF047420">
    <property type="entry name" value="EF_P_mod_YmfI"/>
    <property type="match status" value="1"/>
</dbReference>
<protein>
    <submittedName>
        <fullName evidence="2">SDR family oxidoreductase</fullName>
    </submittedName>
</protein>
<dbReference type="PRINTS" id="PR00081">
    <property type="entry name" value="GDHRDH"/>
</dbReference>
<keyword evidence="3" id="KW-1185">Reference proteome</keyword>
<dbReference type="AlphaFoldDB" id="A0A9X3L7Q6"/>
<evidence type="ECO:0000313" key="2">
    <source>
        <dbReference type="EMBL" id="MCZ8532720.1"/>
    </source>
</evidence>
<dbReference type="RefSeq" id="WP_269921258.1">
    <property type="nucleotide sequence ID" value="NZ_JAMKBI010000003.1"/>
</dbReference>
<dbReference type="SUPFAM" id="SSF51735">
    <property type="entry name" value="NAD(P)-binding Rossmann-fold domains"/>
    <property type="match status" value="1"/>
</dbReference>
<dbReference type="CDD" id="cd05233">
    <property type="entry name" value="SDR_c"/>
    <property type="match status" value="1"/>
</dbReference>
<comment type="similarity">
    <text evidence="1">Belongs to the short-chain dehydrogenases/reductases (SDR) family.</text>
</comment>
<comment type="caution">
    <text evidence="2">The sequence shown here is derived from an EMBL/GenBank/DDBJ whole genome shotgun (WGS) entry which is preliminary data.</text>
</comment>
<dbReference type="Gene3D" id="3.40.50.720">
    <property type="entry name" value="NAD(P)-binding Rossmann-like Domain"/>
    <property type="match status" value="1"/>
</dbReference>
<name>A0A9X3L7Q6_9BACI</name>
<dbReference type="InterPro" id="IPR050259">
    <property type="entry name" value="SDR"/>
</dbReference>
<dbReference type="PANTHER" id="PTHR42879">
    <property type="entry name" value="3-OXOACYL-(ACYL-CARRIER-PROTEIN) REDUCTASE"/>
    <property type="match status" value="1"/>
</dbReference>